<dbReference type="InterPro" id="IPR000008">
    <property type="entry name" value="C2_dom"/>
</dbReference>
<comment type="caution">
    <text evidence="2">The sequence shown here is derived from an EMBL/GenBank/DDBJ whole genome shotgun (WGS) entry which is preliminary data.</text>
</comment>
<dbReference type="PANTHER" id="PTHR38365:SF1">
    <property type="entry name" value="C2 DOMAIN-CONTAINING PROTEIN"/>
    <property type="match status" value="1"/>
</dbReference>
<dbReference type="Gene3D" id="2.60.40.150">
    <property type="entry name" value="C2 domain"/>
    <property type="match status" value="1"/>
</dbReference>
<reference evidence="3" key="1">
    <citation type="submission" date="2016-04" db="EMBL/GenBank/DDBJ databases">
        <title>Cephalotus genome sequencing.</title>
        <authorList>
            <person name="Fukushima K."/>
            <person name="Hasebe M."/>
            <person name="Fang X."/>
        </authorList>
    </citation>
    <scope>NUCLEOTIDE SEQUENCE [LARGE SCALE GENOMIC DNA]</scope>
    <source>
        <strain evidence="3">cv. St1</strain>
    </source>
</reference>
<feature type="domain" description="C2" evidence="1">
    <location>
        <begin position="6"/>
        <end position="133"/>
    </location>
</feature>
<dbReference type="SUPFAM" id="SSF49562">
    <property type="entry name" value="C2 domain (Calcium/lipid-binding domain, CaLB)"/>
    <property type="match status" value="1"/>
</dbReference>
<proteinExistence type="predicted"/>
<accession>A0A1Q3AM13</accession>
<dbReference type="OrthoDB" id="1039460at2759"/>
<dbReference type="Pfam" id="PF00168">
    <property type="entry name" value="C2"/>
    <property type="match status" value="1"/>
</dbReference>
<evidence type="ECO:0000313" key="3">
    <source>
        <dbReference type="Proteomes" id="UP000187406"/>
    </source>
</evidence>
<dbReference type="PANTHER" id="PTHR38365">
    <property type="entry name" value="C2 DOMAIN-CONTAINING PROTEIN-RELATED"/>
    <property type="match status" value="1"/>
</dbReference>
<dbReference type="Proteomes" id="UP000187406">
    <property type="component" value="Unassembled WGS sequence"/>
</dbReference>
<protein>
    <submittedName>
        <fullName evidence="2">C2 domain-containing protein</fullName>
    </submittedName>
</protein>
<evidence type="ECO:0000259" key="1">
    <source>
        <dbReference type="PROSITE" id="PS50004"/>
    </source>
</evidence>
<dbReference type="EMBL" id="BDDD01000006">
    <property type="protein sequence ID" value="GAV56789.1"/>
    <property type="molecule type" value="Genomic_DNA"/>
</dbReference>
<keyword evidence="3" id="KW-1185">Reference proteome</keyword>
<dbReference type="AlphaFoldDB" id="A0A1Q3AM13"/>
<dbReference type="PROSITE" id="PS50004">
    <property type="entry name" value="C2"/>
    <property type="match status" value="1"/>
</dbReference>
<gene>
    <name evidence="2" type="ORF">CFOL_v3_00331</name>
</gene>
<dbReference type="SMART" id="SM00239">
    <property type="entry name" value="C2"/>
    <property type="match status" value="1"/>
</dbReference>
<name>A0A1Q3AM13_CEPFO</name>
<evidence type="ECO:0000313" key="2">
    <source>
        <dbReference type="EMBL" id="GAV56789.1"/>
    </source>
</evidence>
<sequence>MDIYNYSRKKKSKLTHVEGDYQFDLTYTIYSAEGLDNQNTFPGVTNRHYAVVSWTEPGSDLCTSVRRGAPNPIWKEGFRFPLNKDKNCRFLYVEVVRLNSRTEPGCSRGLVVVGRARIPLPEEVTREDQHGRFGLTRMVGSELMGEGHIFMSMRLEKPLPRPLAS</sequence>
<dbReference type="InterPro" id="IPR035892">
    <property type="entry name" value="C2_domain_sf"/>
</dbReference>
<organism evidence="2 3">
    <name type="scientific">Cephalotus follicularis</name>
    <name type="common">Albany pitcher plant</name>
    <dbReference type="NCBI Taxonomy" id="3775"/>
    <lineage>
        <taxon>Eukaryota</taxon>
        <taxon>Viridiplantae</taxon>
        <taxon>Streptophyta</taxon>
        <taxon>Embryophyta</taxon>
        <taxon>Tracheophyta</taxon>
        <taxon>Spermatophyta</taxon>
        <taxon>Magnoliopsida</taxon>
        <taxon>eudicotyledons</taxon>
        <taxon>Gunneridae</taxon>
        <taxon>Pentapetalae</taxon>
        <taxon>rosids</taxon>
        <taxon>fabids</taxon>
        <taxon>Oxalidales</taxon>
        <taxon>Cephalotaceae</taxon>
        <taxon>Cephalotus</taxon>
    </lineage>
</organism>
<dbReference type="InParanoid" id="A0A1Q3AM13"/>